<dbReference type="Gene3D" id="3.30.530.20">
    <property type="match status" value="1"/>
</dbReference>
<dbReference type="AlphaFoldDB" id="A0A6V8L976"/>
<dbReference type="GO" id="GO:0005975">
    <property type="term" value="P:carbohydrate metabolic process"/>
    <property type="evidence" value="ECO:0007669"/>
    <property type="project" value="InterPro"/>
</dbReference>
<dbReference type="SUPFAM" id="SSF55961">
    <property type="entry name" value="Bet v1-like"/>
    <property type="match status" value="1"/>
</dbReference>
<dbReference type="Proteomes" id="UP000482960">
    <property type="component" value="Unassembled WGS sequence"/>
</dbReference>
<evidence type="ECO:0000256" key="1">
    <source>
        <dbReference type="SAM" id="MobiDB-lite"/>
    </source>
</evidence>
<evidence type="ECO:0000259" key="3">
    <source>
        <dbReference type="PROSITE" id="PS51173"/>
    </source>
</evidence>
<keyword evidence="2" id="KW-0812">Transmembrane</keyword>
<proteinExistence type="predicted"/>
<keyword evidence="5" id="KW-1185">Reference proteome</keyword>
<reference evidence="4 5" key="2">
    <citation type="submission" date="2020-03" db="EMBL/GenBank/DDBJ databases">
        <authorList>
            <person name="Ichikawa N."/>
            <person name="Kimura A."/>
            <person name="Kitahashi Y."/>
            <person name="Uohara A."/>
        </authorList>
    </citation>
    <scope>NUCLEOTIDE SEQUENCE [LARGE SCALE GENOMIC DNA]</scope>
    <source>
        <strain evidence="4 5">NBRC 108638</strain>
    </source>
</reference>
<feature type="region of interest" description="Disordered" evidence="1">
    <location>
        <begin position="179"/>
        <end position="240"/>
    </location>
</feature>
<organism evidence="4 5">
    <name type="scientific">Phytohabitans rumicis</name>
    <dbReference type="NCBI Taxonomy" id="1076125"/>
    <lineage>
        <taxon>Bacteria</taxon>
        <taxon>Bacillati</taxon>
        <taxon>Actinomycetota</taxon>
        <taxon>Actinomycetes</taxon>
        <taxon>Micromonosporales</taxon>
        <taxon>Micromonosporaceae</taxon>
    </lineage>
</organism>
<keyword evidence="2" id="KW-1133">Transmembrane helix</keyword>
<dbReference type="InterPro" id="IPR008965">
    <property type="entry name" value="CBM2/CBM3_carb-bd_dom_sf"/>
</dbReference>
<evidence type="ECO:0000313" key="5">
    <source>
        <dbReference type="Proteomes" id="UP000482960"/>
    </source>
</evidence>
<dbReference type="InterPro" id="IPR012291">
    <property type="entry name" value="CBM2_carb-bd_dom_sf"/>
</dbReference>
<dbReference type="InterPro" id="IPR001919">
    <property type="entry name" value="CBD2"/>
</dbReference>
<dbReference type="GO" id="GO:0004553">
    <property type="term" value="F:hydrolase activity, hydrolyzing O-glycosyl compounds"/>
    <property type="evidence" value="ECO:0007669"/>
    <property type="project" value="InterPro"/>
</dbReference>
<dbReference type="EMBL" id="BLPG01000001">
    <property type="protein sequence ID" value="GFJ91548.1"/>
    <property type="molecule type" value="Genomic_DNA"/>
</dbReference>
<dbReference type="PROSITE" id="PS51173">
    <property type="entry name" value="CBM2"/>
    <property type="match status" value="1"/>
</dbReference>
<evidence type="ECO:0000313" key="4">
    <source>
        <dbReference type="EMBL" id="GFJ91548.1"/>
    </source>
</evidence>
<dbReference type="Pfam" id="PF00553">
    <property type="entry name" value="CBM_2"/>
    <property type="match status" value="1"/>
</dbReference>
<feature type="transmembrane region" description="Helical" evidence="2">
    <location>
        <begin position="153"/>
        <end position="173"/>
    </location>
</feature>
<dbReference type="InterPro" id="IPR023393">
    <property type="entry name" value="START-like_dom_sf"/>
</dbReference>
<dbReference type="RefSeq" id="WP_173078597.1">
    <property type="nucleotide sequence ID" value="NZ_BAABJB010000004.1"/>
</dbReference>
<dbReference type="SUPFAM" id="SSF49384">
    <property type="entry name" value="Carbohydrate-binding domain"/>
    <property type="match status" value="1"/>
</dbReference>
<keyword evidence="2" id="KW-0472">Membrane</keyword>
<accession>A0A6V8L976</accession>
<feature type="domain" description="CBM2" evidence="3">
    <location>
        <begin position="231"/>
        <end position="335"/>
    </location>
</feature>
<dbReference type="GO" id="GO:0030247">
    <property type="term" value="F:polysaccharide binding"/>
    <property type="evidence" value="ECO:0007669"/>
    <property type="project" value="UniProtKB-UniRule"/>
</dbReference>
<sequence>MSEIRMDVDLEHPPERIWRALTEQKLLAQWLDLPGFAPVSEAEVTGVEGHRRLAMLWGNDDLHTRLTWELAPGPGSGGATLTLRQACVYGEWDDELRVQLRVAYESVLHERLPAVLDWLAFQEVDLNAPTPSEPITEVLPFVVPGPSRRRSRIVLASAATVALLGVVVAVALFRPDGEEEPTAASTGALPSPSATGPGGVAAIGTGPAKPTASASPSPTRASATPRAESTRPPAAAALGASYETTSSRLFGYDGRVTVTNSGKAAARKWAVTITLRSGTVSDVSGAEFKQDGNTVTFTGAAVAAAGSLRFTFTVNGSALDTGPTGCQIDGKACAS</sequence>
<reference evidence="4 5" key="1">
    <citation type="submission" date="2020-03" db="EMBL/GenBank/DDBJ databases">
        <title>Whole genome shotgun sequence of Phytohabitans rumicis NBRC 108638.</title>
        <authorList>
            <person name="Komaki H."/>
            <person name="Tamura T."/>
        </authorList>
    </citation>
    <scope>NUCLEOTIDE SEQUENCE [LARGE SCALE GENOMIC DNA]</scope>
    <source>
        <strain evidence="4 5">NBRC 108638</strain>
    </source>
</reference>
<dbReference type="Gene3D" id="2.60.40.290">
    <property type="match status" value="1"/>
</dbReference>
<evidence type="ECO:0000256" key="2">
    <source>
        <dbReference type="SAM" id="Phobius"/>
    </source>
</evidence>
<gene>
    <name evidence="4" type="ORF">Prum_051900</name>
</gene>
<dbReference type="SMART" id="SM00637">
    <property type="entry name" value="CBD_II"/>
    <property type="match status" value="1"/>
</dbReference>
<feature type="compositionally biased region" description="Low complexity" evidence="1">
    <location>
        <begin position="207"/>
        <end position="227"/>
    </location>
</feature>
<name>A0A6V8L976_9ACTN</name>
<comment type="caution">
    <text evidence="4">The sequence shown here is derived from an EMBL/GenBank/DDBJ whole genome shotgun (WGS) entry which is preliminary data.</text>
</comment>
<protein>
    <recommendedName>
        <fullName evidence="3">CBM2 domain-containing protein</fullName>
    </recommendedName>
</protein>